<keyword evidence="3" id="KW-1185">Reference proteome</keyword>
<gene>
    <name evidence="2" type="ORF">OS493_029813</name>
</gene>
<feature type="region of interest" description="Disordered" evidence="1">
    <location>
        <begin position="1"/>
        <end position="82"/>
    </location>
</feature>
<reference evidence="2" key="1">
    <citation type="submission" date="2023-01" db="EMBL/GenBank/DDBJ databases">
        <title>Genome assembly of the deep-sea coral Lophelia pertusa.</title>
        <authorList>
            <person name="Herrera S."/>
            <person name="Cordes E."/>
        </authorList>
    </citation>
    <scope>NUCLEOTIDE SEQUENCE</scope>
    <source>
        <strain evidence="2">USNM1676648</strain>
        <tissue evidence="2">Polyp</tissue>
    </source>
</reference>
<accession>A0A9X0CK39</accession>
<feature type="compositionally biased region" description="Basic and acidic residues" evidence="1">
    <location>
        <begin position="29"/>
        <end position="38"/>
    </location>
</feature>
<evidence type="ECO:0000313" key="2">
    <source>
        <dbReference type="EMBL" id="KAJ7354807.1"/>
    </source>
</evidence>
<evidence type="ECO:0000256" key="1">
    <source>
        <dbReference type="SAM" id="MobiDB-lite"/>
    </source>
</evidence>
<proteinExistence type="predicted"/>
<dbReference type="OrthoDB" id="6003193at2759"/>
<sequence>MYSTQSFFQRSVGSSENMFKATVTSTKPNTDKEKEMEPVARSNPRSVGASNSSSGAISKRRASEPILQKEVQPGHFPAGRRRGTCSRLQVMSCSTDYFSDDSSAASGLTEQAKQLSQEEMDSLEIDIFKPLDFYELLFNRMKISGKEATTGTHADEQSK</sequence>
<comment type="caution">
    <text evidence="2">The sequence shown here is derived from an EMBL/GenBank/DDBJ whole genome shotgun (WGS) entry which is preliminary data.</text>
</comment>
<protein>
    <submittedName>
        <fullName evidence="2">Uncharacterized protein</fullName>
    </submittedName>
</protein>
<feature type="compositionally biased region" description="Polar residues" evidence="1">
    <location>
        <begin position="1"/>
        <end position="28"/>
    </location>
</feature>
<dbReference type="AlphaFoldDB" id="A0A9X0CK39"/>
<name>A0A9X0CK39_9CNID</name>
<dbReference type="Proteomes" id="UP001163046">
    <property type="component" value="Unassembled WGS sequence"/>
</dbReference>
<evidence type="ECO:0000313" key="3">
    <source>
        <dbReference type="Proteomes" id="UP001163046"/>
    </source>
</evidence>
<feature type="compositionally biased region" description="Polar residues" evidence="1">
    <location>
        <begin position="43"/>
        <end position="56"/>
    </location>
</feature>
<dbReference type="EMBL" id="MU827332">
    <property type="protein sequence ID" value="KAJ7354807.1"/>
    <property type="molecule type" value="Genomic_DNA"/>
</dbReference>
<organism evidence="2 3">
    <name type="scientific">Desmophyllum pertusum</name>
    <dbReference type="NCBI Taxonomy" id="174260"/>
    <lineage>
        <taxon>Eukaryota</taxon>
        <taxon>Metazoa</taxon>
        <taxon>Cnidaria</taxon>
        <taxon>Anthozoa</taxon>
        <taxon>Hexacorallia</taxon>
        <taxon>Scleractinia</taxon>
        <taxon>Caryophylliina</taxon>
        <taxon>Caryophylliidae</taxon>
        <taxon>Desmophyllum</taxon>
    </lineage>
</organism>